<feature type="region of interest" description="Disordered" evidence="1">
    <location>
        <begin position="1"/>
        <end position="42"/>
    </location>
</feature>
<feature type="compositionally biased region" description="Basic and acidic residues" evidence="1">
    <location>
        <begin position="24"/>
        <end position="42"/>
    </location>
</feature>
<protein>
    <submittedName>
        <fullName evidence="2">Uncharacterized protein</fullName>
    </submittedName>
</protein>
<dbReference type="EMBL" id="BMAU01021177">
    <property type="protein sequence ID" value="GFX94414.1"/>
    <property type="molecule type" value="Genomic_DNA"/>
</dbReference>
<evidence type="ECO:0000256" key="1">
    <source>
        <dbReference type="SAM" id="MobiDB-lite"/>
    </source>
</evidence>
<keyword evidence="3" id="KW-1185">Reference proteome</keyword>
<feature type="compositionally biased region" description="Polar residues" evidence="1">
    <location>
        <begin position="7"/>
        <end position="22"/>
    </location>
</feature>
<dbReference type="Proteomes" id="UP000887159">
    <property type="component" value="Unassembled WGS sequence"/>
</dbReference>
<reference evidence="2" key="1">
    <citation type="submission" date="2020-08" db="EMBL/GenBank/DDBJ databases">
        <title>Multicomponent nature underlies the extraordinary mechanical properties of spider dragline silk.</title>
        <authorList>
            <person name="Kono N."/>
            <person name="Nakamura H."/>
            <person name="Mori M."/>
            <person name="Yoshida Y."/>
            <person name="Ohtoshi R."/>
            <person name="Malay A.D."/>
            <person name="Moran D.A.P."/>
            <person name="Tomita M."/>
            <person name="Numata K."/>
            <person name="Arakawa K."/>
        </authorList>
    </citation>
    <scope>NUCLEOTIDE SEQUENCE</scope>
</reference>
<name>A0A8X6RKT5_TRICX</name>
<dbReference type="AlphaFoldDB" id="A0A8X6RKT5"/>
<evidence type="ECO:0000313" key="2">
    <source>
        <dbReference type="EMBL" id="GFX94414.1"/>
    </source>
</evidence>
<sequence>MKFLTGPMNQRSPKNSFNTGSNDMLDRSNDMLDRSNDMLDRSNDMLDRSNEIFVMHLGEKPSHLGDEGPILVYEWTRKKRGELPPHYFRS</sequence>
<accession>A0A8X6RKT5</accession>
<comment type="caution">
    <text evidence="2">The sequence shown here is derived from an EMBL/GenBank/DDBJ whole genome shotgun (WGS) entry which is preliminary data.</text>
</comment>
<evidence type="ECO:0000313" key="3">
    <source>
        <dbReference type="Proteomes" id="UP000887159"/>
    </source>
</evidence>
<organism evidence="2 3">
    <name type="scientific">Trichonephila clavipes</name>
    <name type="common">Golden silk orbweaver</name>
    <name type="synonym">Nephila clavipes</name>
    <dbReference type="NCBI Taxonomy" id="2585209"/>
    <lineage>
        <taxon>Eukaryota</taxon>
        <taxon>Metazoa</taxon>
        <taxon>Ecdysozoa</taxon>
        <taxon>Arthropoda</taxon>
        <taxon>Chelicerata</taxon>
        <taxon>Arachnida</taxon>
        <taxon>Araneae</taxon>
        <taxon>Araneomorphae</taxon>
        <taxon>Entelegynae</taxon>
        <taxon>Araneoidea</taxon>
        <taxon>Nephilidae</taxon>
        <taxon>Trichonephila</taxon>
    </lineage>
</organism>
<gene>
    <name evidence="2" type="ORF">TNCV_4294581</name>
</gene>
<proteinExistence type="predicted"/>